<comment type="caution">
    <text evidence="4">The sequence shown here is derived from an EMBL/GenBank/DDBJ whole genome shotgun (WGS) entry which is preliminary data.</text>
</comment>
<dbReference type="InterPro" id="IPR011611">
    <property type="entry name" value="PfkB_dom"/>
</dbReference>
<dbReference type="Proteomes" id="UP000177001">
    <property type="component" value="Unassembled WGS sequence"/>
</dbReference>
<keyword evidence="1" id="KW-0808">Transferase</keyword>
<dbReference type="AlphaFoldDB" id="A0A1F6WXP7"/>
<evidence type="ECO:0000259" key="3">
    <source>
        <dbReference type="Pfam" id="PF00294"/>
    </source>
</evidence>
<sequence>MSFLGGFEAVEPRTSGFFKLKKIRTLEKDMPRKSFVIQSIIFKNICYNIIMSENKNKIDFLAIGDIVIDAFIRLKDAHVYCKIDSDACELCMRFGDKIPYESVTVVPAVGNSPNAAVSAARLGLNSAIVTNIGDDRHGKECLDSLKSNKVITDYVTTEKNKLTNYHYVLWYDIDRTILIKHTDFDYKLPSLKKVSWIYLSSLADNSLSYHKEILEYLKNNVDTKLAFQPGTFQIKLGVEKLKEIYARTEIFFCNVEEAEMILKKENRTENKDILELSKGIQALGPKMVSISDGPKGSYFYNNGELWYLPIYPDITPPLERTGAGDAFSSTFTAALALGKSPLEAFTWGPINSMSVVQEIGAQKGLLFREKLEEYLKNAPEDYKARKI</sequence>
<dbReference type="SUPFAM" id="SSF53613">
    <property type="entry name" value="Ribokinase-like"/>
    <property type="match status" value="1"/>
</dbReference>
<dbReference type="Gene3D" id="3.40.1190.20">
    <property type="match status" value="1"/>
</dbReference>
<dbReference type="InterPro" id="IPR029056">
    <property type="entry name" value="Ribokinase-like"/>
</dbReference>
<proteinExistence type="predicted"/>
<keyword evidence="2" id="KW-0418">Kinase</keyword>
<reference evidence="4 5" key="1">
    <citation type="journal article" date="2016" name="Nat. Commun.">
        <title>Thousands of microbial genomes shed light on interconnected biogeochemical processes in an aquifer system.</title>
        <authorList>
            <person name="Anantharaman K."/>
            <person name="Brown C.T."/>
            <person name="Hug L.A."/>
            <person name="Sharon I."/>
            <person name="Castelle C.J."/>
            <person name="Probst A.J."/>
            <person name="Thomas B.C."/>
            <person name="Singh A."/>
            <person name="Wilkins M.J."/>
            <person name="Karaoz U."/>
            <person name="Brodie E.L."/>
            <person name="Williams K.H."/>
            <person name="Hubbard S.S."/>
            <person name="Banfield J.F."/>
        </authorList>
    </citation>
    <scope>NUCLEOTIDE SEQUENCE [LARGE SCALE GENOMIC DNA]</scope>
</reference>
<name>A0A1F6WXP7_9BACT</name>
<dbReference type="EMBL" id="MFUR01000013">
    <property type="protein sequence ID" value="OGI86671.1"/>
    <property type="molecule type" value="Genomic_DNA"/>
</dbReference>
<dbReference type="GO" id="GO:0005829">
    <property type="term" value="C:cytosol"/>
    <property type="evidence" value="ECO:0007669"/>
    <property type="project" value="TreeGrafter"/>
</dbReference>
<dbReference type="PANTHER" id="PTHR10584:SF166">
    <property type="entry name" value="RIBOKINASE"/>
    <property type="match status" value="1"/>
</dbReference>
<protein>
    <recommendedName>
        <fullName evidence="3">Carbohydrate kinase PfkB domain-containing protein</fullName>
    </recommendedName>
</protein>
<feature type="domain" description="Carbohydrate kinase PfkB" evidence="3">
    <location>
        <begin position="110"/>
        <end position="363"/>
    </location>
</feature>
<dbReference type="GO" id="GO:0016301">
    <property type="term" value="F:kinase activity"/>
    <property type="evidence" value="ECO:0007669"/>
    <property type="project" value="UniProtKB-KW"/>
</dbReference>
<evidence type="ECO:0000313" key="4">
    <source>
        <dbReference type="EMBL" id="OGI86671.1"/>
    </source>
</evidence>
<organism evidence="4 5">
    <name type="scientific">Candidatus Nomurabacteria bacterium RIFCSPLOWO2_01_FULL_36_16</name>
    <dbReference type="NCBI Taxonomy" id="1801767"/>
    <lineage>
        <taxon>Bacteria</taxon>
        <taxon>Candidatus Nomuraibacteriota</taxon>
    </lineage>
</organism>
<evidence type="ECO:0000256" key="2">
    <source>
        <dbReference type="ARBA" id="ARBA00022777"/>
    </source>
</evidence>
<dbReference type="PANTHER" id="PTHR10584">
    <property type="entry name" value="SUGAR KINASE"/>
    <property type="match status" value="1"/>
</dbReference>
<dbReference type="Pfam" id="PF00294">
    <property type="entry name" value="PfkB"/>
    <property type="match status" value="1"/>
</dbReference>
<gene>
    <name evidence="4" type="ORF">A3A91_03105</name>
</gene>
<accession>A0A1F6WXP7</accession>
<evidence type="ECO:0000256" key="1">
    <source>
        <dbReference type="ARBA" id="ARBA00022679"/>
    </source>
</evidence>
<evidence type="ECO:0000313" key="5">
    <source>
        <dbReference type="Proteomes" id="UP000177001"/>
    </source>
</evidence>